<name>A0A3M6TBW0_POCDA</name>
<organism evidence="1 2">
    <name type="scientific">Pocillopora damicornis</name>
    <name type="common">Cauliflower coral</name>
    <name type="synonym">Millepora damicornis</name>
    <dbReference type="NCBI Taxonomy" id="46731"/>
    <lineage>
        <taxon>Eukaryota</taxon>
        <taxon>Metazoa</taxon>
        <taxon>Cnidaria</taxon>
        <taxon>Anthozoa</taxon>
        <taxon>Hexacorallia</taxon>
        <taxon>Scleractinia</taxon>
        <taxon>Astrocoeniina</taxon>
        <taxon>Pocilloporidae</taxon>
        <taxon>Pocillopora</taxon>
    </lineage>
</organism>
<comment type="caution">
    <text evidence="1">The sequence shown here is derived from an EMBL/GenBank/DDBJ whole genome shotgun (WGS) entry which is preliminary data.</text>
</comment>
<dbReference type="EMBL" id="RCHS01003929">
    <property type="protein sequence ID" value="RMX38886.1"/>
    <property type="molecule type" value="Genomic_DNA"/>
</dbReference>
<reference evidence="1 2" key="1">
    <citation type="journal article" date="2018" name="Sci. Rep.">
        <title>Comparative analysis of the Pocillopora damicornis genome highlights role of immune system in coral evolution.</title>
        <authorList>
            <person name="Cunning R."/>
            <person name="Bay R.A."/>
            <person name="Gillette P."/>
            <person name="Baker A.C."/>
            <person name="Traylor-Knowles N."/>
        </authorList>
    </citation>
    <scope>NUCLEOTIDE SEQUENCE [LARGE SCALE GENOMIC DNA]</scope>
    <source>
        <strain evidence="1">RSMAS</strain>
        <tissue evidence="1">Whole animal</tissue>
    </source>
</reference>
<sequence length="166" mass="19289">MERKLSRVYYGLKGFWKGLPAFKGVSRDQLLMLNFQMQLIKLIFYSLHDRLPRGKKLHKDEEEKRSTEWVKRIPEVFSALNSKVTGLAGKKPVEAIEEKVVDVKSSTTYLRPVGRNSDKPFKFIGEKEKRLDCSKNMRYSFATGELEGGQRRATDPMWSLNVFNIK</sequence>
<evidence type="ECO:0000313" key="1">
    <source>
        <dbReference type="EMBL" id="RMX38886.1"/>
    </source>
</evidence>
<accession>A0A3M6TBW0</accession>
<dbReference type="AlphaFoldDB" id="A0A3M6TBW0"/>
<protein>
    <submittedName>
        <fullName evidence="1">Uncharacterized protein</fullName>
    </submittedName>
</protein>
<dbReference type="Proteomes" id="UP000275408">
    <property type="component" value="Unassembled WGS sequence"/>
</dbReference>
<gene>
    <name evidence="1" type="ORF">pdam_00024630</name>
</gene>
<keyword evidence="2" id="KW-1185">Reference proteome</keyword>
<proteinExistence type="predicted"/>
<evidence type="ECO:0000313" key="2">
    <source>
        <dbReference type="Proteomes" id="UP000275408"/>
    </source>
</evidence>